<dbReference type="SUPFAM" id="SSF53756">
    <property type="entry name" value="UDP-Glycosyltransferase/glycogen phosphorylase"/>
    <property type="match status" value="1"/>
</dbReference>
<dbReference type="InterPro" id="IPR009695">
    <property type="entry name" value="Diacylglyc_glucosyltr_N"/>
</dbReference>
<reference evidence="8" key="1">
    <citation type="journal article" date="2019" name="Int. J. Syst. Evol. Microbiol.">
        <title>The Global Catalogue of Microorganisms (GCM) 10K type strain sequencing project: providing services to taxonomists for standard genome sequencing and annotation.</title>
        <authorList>
            <consortium name="The Broad Institute Genomics Platform"/>
            <consortium name="The Broad Institute Genome Sequencing Center for Infectious Disease"/>
            <person name="Wu L."/>
            <person name="Ma J."/>
        </authorList>
    </citation>
    <scope>NUCLEOTIDE SEQUENCE [LARGE SCALE GENOMIC DNA]</scope>
    <source>
        <strain evidence="8">CCUG 56756</strain>
    </source>
</reference>
<evidence type="ECO:0000259" key="6">
    <source>
        <dbReference type="Pfam" id="PF06925"/>
    </source>
</evidence>
<evidence type="ECO:0000256" key="1">
    <source>
        <dbReference type="ARBA" id="ARBA00004370"/>
    </source>
</evidence>
<evidence type="ECO:0000313" key="7">
    <source>
        <dbReference type="EMBL" id="MFD1030584.1"/>
    </source>
</evidence>
<protein>
    <submittedName>
        <fullName evidence="7">Glycosyltransferase</fullName>
    </submittedName>
</protein>
<evidence type="ECO:0000256" key="3">
    <source>
        <dbReference type="ARBA" id="ARBA00022676"/>
    </source>
</evidence>
<dbReference type="PANTHER" id="PTHR43025">
    <property type="entry name" value="MONOGALACTOSYLDIACYLGLYCEROL SYNTHASE"/>
    <property type="match status" value="1"/>
</dbReference>
<keyword evidence="4" id="KW-0808">Transferase</keyword>
<feature type="domain" description="Diacylglycerol glucosyltransferase N-terminal" evidence="6">
    <location>
        <begin position="17"/>
        <end position="183"/>
    </location>
</feature>
<comment type="caution">
    <text evidence="7">The sequence shown here is derived from an EMBL/GenBank/DDBJ whole genome shotgun (WGS) entry which is preliminary data.</text>
</comment>
<dbReference type="InterPro" id="IPR050519">
    <property type="entry name" value="Glycosyltransf_28_UgtP"/>
</dbReference>
<sequence length="373" mass="42298">MKKVLIFPLLKSMPSGHHQVADAICESISANSGEIECKKMDILSEWNSLVEGGLTKGYLQWIRHFPESYSWTYRKLAYRSKSERPHKAYEILFLKKVKEILAKEEPDLIICTHGFPSFFINRLKETGHCDVPALNIYTDFFINDVWGCSHIEYHFVPSRQIKNDLSSKYNIDKTRIYLSGIPVSRKFESINDEIKSTAKPLHHILMSGGSVGLGNISEVLENRHKDLACKVSILCGSNKKLYDQVKGLDGQFADAYPYISSKDEMNRLYNTSDAIITKPGGVTISEALRKGLPIFISSALPGQEQINLGLLEEMGLVFIVPEGTDAIEFTCRTLDDKEKSHQYKKTVEQYQDDLELKGSNEQYKAIESMLKRG</sequence>
<dbReference type="PANTHER" id="PTHR43025:SF3">
    <property type="entry name" value="MONOGALACTOSYLDIACYLGLYCEROL SYNTHASE 1, CHLOROPLASTIC"/>
    <property type="match status" value="1"/>
</dbReference>
<evidence type="ECO:0000313" key="8">
    <source>
        <dbReference type="Proteomes" id="UP001597109"/>
    </source>
</evidence>
<evidence type="ECO:0000259" key="5">
    <source>
        <dbReference type="Pfam" id="PF04101"/>
    </source>
</evidence>
<dbReference type="Pfam" id="PF04101">
    <property type="entry name" value="Glyco_tran_28_C"/>
    <property type="match status" value="1"/>
</dbReference>
<evidence type="ECO:0000256" key="2">
    <source>
        <dbReference type="ARBA" id="ARBA00006962"/>
    </source>
</evidence>
<gene>
    <name evidence="7" type="ORF">ACFQ1X_04000</name>
</gene>
<name>A0ABW3L9I3_9BACL</name>
<evidence type="ECO:0000256" key="4">
    <source>
        <dbReference type="ARBA" id="ARBA00022679"/>
    </source>
</evidence>
<feature type="domain" description="Glycosyl transferase family 28 C-terminal" evidence="5">
    <location>
        <begin position="204"/>
        <end position="294"/>
    </location>
</feature>
<dbReference type="Proteomes" id="UP001597109">
    <property type="component" value="Unassembled WGS sequence"/>
</dbReference>
<dbReference type="RefSeq" id="WP_144840309.1">
    <property type="nucleotide sequence ID" value="NZ_JBHTKI010000007.1"/>
</dbReference>
<keyword evidence="3" id="KW-0328">Glycosyltransferase</keyword>
<dbReference type="EMBL" id="JBHTKI010000007">
    <property type="protein sequence ID" value="MFD1030584.1"/>
    <property type="molecule type" value="Genomic_DNA"/>
</dbReference>
<comment type="similarity">
    <text evidence="2">Belongs to the glycosyltransferase 28 family.</text>
</comment>
<accession>A0ABW3L9I3</accession>
<organism evidence="7 8">
    <name type="scientific">Metaplanococcus flavidus</name>
    <dbReference type="NCBI Taxonomy" id="569883"/>
    <lineage>
        <taxon>Bacteria</taxon>
        <taxon>Bacillati</taxon>
        <taxon>Bacillota</taxon>
        <taxon>Bacilli</taxon>
        <taxon>Bacillales</taxon>
        <taxon>Caryophanaceae</taxon>
        <taxon>Metaplanococcus</taxon>
    </lineage>
</organism>
<dbReference type="Pfam" id="PF06925">
    <property type="entry name" value="MGDG_synth"/>
    <property type="match status" value="1"/>
</dbReference>
<keyword evidence="8" id="KW-1185">Reference proteome</keyword>
<proteinExistence type="inferred from homology"/>
<comment type="subcellular location">
    <subcellularLocation>
        <location evidence="1">Membrane</location>
    </subcellularLocation>
</comment>
<dbReference type="InterPro" id="IPR007235">
    <property type="entry name" value="Glyco_trans_28_C"/>
</dbReference>
<dbReference type="Gene3D" id="3.40.50.2000">
    <property type="entry name" value="Glycogen Phosphorylase B"/>
    <property type="match status" value="1"/>
</dbReference>